<name>A0A4U3MB91_ENTFL</name>
<dbReference type="PANTHER" id="PTHR46795:SF3">
    <property type="entry name" value="ABC TRANSPORTER PERMEASE"/>
    <property type="match status" value="1"/>
</dbReference>
<comment type="caution">
    <text evidence="3">The sequence shown here is derived from an EMBL/GenBank/DDBJ whole genome shotgun (WGS) entry which is preliminary data.</text>
</comment>
<gene>
    <name evidence="3" type="ORF">EY666_08095</name>
    <name evidence="2" type="ORF">EY666_18140</name>
</gene>
<feature type="transmembrane region" description="Helical" evidence="1">
    <location>
        <begin position="52"/>
        <end position="75"/>
    </location>
</feature>
<dbReference type="EMBL" id="SIYF01000178">
    <property type="protein sequence ID" value="TKK86355.1"/>
    <property type="molecule type" value="Genomic_DNA"/>
</dbReference>
<keyword evidence="1" id="KW-1133">Transmembrane helix</keyword>
<dbReference type="EMBL" id="SIYF01000609">
    <property type="protein sequence ID" value="TKK63194.1"/>
    <property type="molecule type" value="Genomic_DNA"/>
</dbReference>
<accession>A0A4U3MB91</accession>
<organism evidence="3 4">
    <name type="scientific">Enterococcus faecalis</name>
    <name type="common">Streptococcus faecalis</name>
    <dbReference type="NCBI Taxonomy" id="1351"/>
    <lineage>
        <taxon>Bacteria</taxon>
        <taxon>Bacillati</taxon>
        <taxon>Bacillota</taxon>
        <taxon>Bacilli</taxon>
        <taxon>Lactobacillales</taxon>
        <taxon>Enterococcaceae</taxon>
        <taxon>Enterococcus</taxon>
    </lineage>
</organism>
<feature type="non-terminal residue" evidence="3">
    <location>
        <position position="1"/>
    </location>
</feature>
<evidence type="ECO:0000256" key="1">
    <source>
        <dbReference type="SAM" id="Phobius"/>
    </source>
</evidence>
<evidence type="ECO:0000313" key="2">
    <source>
        <dbReference type="EMBL" id="TKK63194.1"/>
    </source>
</evidence>
<dbReference type="PANTHER" id="PTHR46795">
    <property type="entry name" value="ABC TRANSPORTER PERMEASE-RELATED-RELATED"/>
    <property type="match status" value="1"/>
</dbReference>
<dbReference type="Proteomes" id="UP000305511">
    <property type="component" value="Unassembled WGS sequence"/>
</dbReference>
<sequence>GLCVVGTYLFFRYTMYFIIRLFNHRKKWYYQDLRMITLGNAKRYLFKSSKTLTGLTLLIATALSGIGVMVFVYTISMHTVNSDGPVDFLVSQESYPKLKKVLDEAKDTKIKNEVTLSYKITGIERSLRIGQAQEEQETIEAVNVLSFSNYRNYQKINPYLNDLHLKNDQSVIYMDSFTNILSGMSRYESKLQFVEGEKAQLQ</sequence>
<protein>
    <submittedName>
        <fullName evidence="3">ABC transporter permease</fullName>
    </submittedName>
</protein>
<proteinExistence type="predicted"/>
<keyword evidence="1" id="KW-0472">Membrane</keyword>
<evidence type="ECO:0000313" key="4">
    <source>
        <dbReference type="Proteomes" id="UP000305511"/>
    </source>
</evidence>
<feature type="non-terminal residue" evidence="3">
    <location>
        <position position="202"/>
    </location>
</feature>
<reference evidence="3 4" key="1">
    <citation type="submission" date="2019-02" db="EMBL/GenBank/DDBJ databases">
        <title>Bacteria dissemination in different level of health care in South Africa: the effectiveness of infections prevention and control.</title>
        <authorList>
            <person name="Shobo C."/>
            <person name="Amoako D.G."/>
            <person name="Allam M."/>
            <person name="Ismail A."/>
            <person name="Bester L.A."/>
            <person name="Essack S.Y."/>
        </authorList>
    </citation>
    <scope>NUCLEOTIDE SEQUENCE [LARGE SCALE GENOMIC DNA]</scope>
    <source>
        <strain evidence="3 4">2SIL2</strain>
    </source>
</reference>
<dbReference type="InterPro" id="IPR052536">
    <property type="entry name" value="ABC-4_Integral_Memb_Prot"/>
</dbReference>
<feature type="transmembrane region" description="Helical" evidence="1">
    <location>
        <begin position="6"/>
        <end position="23"/>
    </location>
</feature>
<dbReference type="AlphaFoldDB" id="A0A4U3MB91"/>
<keyword evidence="1" id="KW-0812">Transmembrane</keyword>
<evidence type="ECO:0000313" key="3">
    <source>
        <dbReference type="EMBL" id="TKK86355.1"/>
    </source>
</evidence>